<organism evidence="2 3">
    <name type="scientific">Dysgonomonas gadei ATCC BAA-286</name>
    <dbReference type="NCBI Taxonomy" id="742766"/>
    <lineage>
        <taxon>Bacteria</taxon>
        <taxon>Pseudomonadati</taxon>
        <taxon>Bacteroidota</taxon>
        <taxon>Bacteroidia</taxon>
        <taxon>Bacteroidales</taxon>
        <taxon>Dysgonomonadaceae</taxon>
        <taxon>Dysgonomonas</taxon>
    </lineage>
</organism>
<evidence type="ECO:0000313" key="3">
    <source>
        <dbReference type="Proteomes" id="UP000004913"/>
    </source>
</evidence>
<dbReference type="Proteomes" id="UP000004913">
    <property type="component" value="Unassembled WGS sequence"/>
</dbReference>
<reference evidence="2 3" key="1">
    <citation type="submission" date="2011-04" db="EMBL/GenBank/DDBJ databases">
        <title>The Genome Sequence of Dysgonomonas gadei ATCC BAA-286.</title>
        <authorList>
            <consortium name="The Broad Institute Genome Sequencing Platform"/>
            <person name="Earl A."/>
            <person name="Ward D."/>
            <person name="Feldgarden M."/>
            <person name="Gevers D."/>
            <person name="Pudlo N."/>
            <person name="Martens E."/>
            <person name="Allen-Vercoe E."/>
            <person name="Young S.K."/>
            <person name="Zeng Q."/>
            <person name="Gargeya S."/>
            <person name="Fitzgerald M."/>
            <person name="Haas B."/>
            <person name="Abouelleil A."/>
            <person name="Alvarado L."/>
            <person name="Arachchi H.M."/>
            <person name="Berlin A."/>
            <person name="Brown A."/>
            <person name="Chapman S.B."/>
            <person name="Chen Z."/>
            <person name="Dunbar C."/>
            <person name="Freedman E."/>
            <person name="Gearin G."/>
            <person name="Gellesch M."/>
            <person name="Goldberg J."/>
            <person name="Griggs A."/>
            <person name="Gujja S."/>
            <person name="Heiman D."/>
            <person name="Howarth C."/>
            <person name="Larson L."/>
            <person name="Lui A."/>
            <person name="MacDonald P.J.P."/>
            <person name="Mehta T."/>
            <person name="Montmayeur A."/>
            <person name="Murphy C."/>
            <person name="Neiman D."/>
            <person name="Pearson M."/>
            <person name="Priest M."/>
            <person name="Roberts A."/>
            <person name="Saif S."/>
            <person name="Shea T."/>
            <person name="Shenoy N."/>
            <person name="Sisk P."/>
            <person name="Stolte C."/>
            <person name="Sykes S."/>
            <person name="Yandava C."/>
            <person name="Wortman J."/>
            <person name="Nusbaum C."/>
            <person name="Birren B."/>
        </authorList>
    </citation>
    <scope>NUCLEOTIDE SEQUENCE [LARGE SCALE GENOMIC DNA]</scope>
    <source>
        <strain evidence="2 3">ATCC BAA-286</strain>
    </source>
</reference>
<keyword evidence="3" id="KW-1185">Reference proteome</keyword>
<proteinExistence type="predicted"/>
<dbReference type="EMBL" id="ADLV01000017">
    <property type="protein sequence ID" value="EGK02458.1"/>
    <property type="molecule type" value="Genomic_DNA"/>
</dbReference>
<evidence type="ECO:0000256" key="1">
    <source>
        <dbReference type="SAM" id="MobiDB-lite"/>
    </source>
</evidence>
<dbReference type="RefSeq" id="WP_006798930.1">
    <property type="nucleotide sequence ID" value="NZ_GL891981.1"/>
</dbReference>
<dbReference type="STRING" id="742766.HMPREF9455_01415"/>
<accession>F5IWE8</accession>
<evidence type="ECO:0000313" key="2">
    <source>
        <dbReference type="EMBL" id="EGK02458.1"/>
    </source>
</evidence>
<feature type="region of interest" description="Disordered" evidence="1">
    <location>
        <begin position="1"/>
        <end position="27"/>
    </location>
</feature>
<dbReference type="AlphaFoldDB" id="F5IWE8"/>
<sequence length="197" mass="23749">MFARRTATRVKQGSVQKKNRHAKTPNYWNTHQDDIQIDIENPGKGYKHFLKKRDIKQFLEILPNREEIDVEFNAVLLAHGSYYTDGWYRNGVIAICAWNKDMTVEYALCHFNAHKEIFVKLGVEYKIKKDYVICNFTENQIKAYLLLHIFLHELGHHHDRINTKRRKDCDRGENYAESYAFKYEEIIWNKYFEYFPY</sequence>
<protein>
    <submittedName>
        <fullName evidence="2">Uncharacterized protein</fullName>
    </submittedName>
</protein>
<dbReference type="HOGENOM" id="CLU_1382207_0_0_10"/>
<dbReference type="eggNOG" id="ENOG503408S">
    <property type="taxonomic scope" value="Bacteria"/>
</dbReference>
<dbReference type="OrthoDB" id="996286at2"/>
<name>F5IWE8_9BACT</name>
<gene>
    <name evidence="2" type="ORF">HMPREF9455_01415</name>
</gene>
<comment type="caution">
    <text evidence="2">The sequence shown here is derived from an EMBL/GenBank/DDBJ whole genome shotgun (WGS) entry which is preliminary data.</text>
</comment>